<evidence type="ECO:0000256" key="3">
    <source>
        <dbReference type="ARBA" id="ARBA00022448"/>
    </source>
</evidence>
<dbReference type="AlphaFoldDB" id="A0A0K9YP03"/>
<keyword evidence="5 8" id="KW-1133">Transmembrane helix</keyword>
<accession>A0A0K9YP03</accession>
<dbReference type="EMBL" id="BJON01000023">
    <property type="protein sequence ID" value="GED71804.1"/>
    <property type="molecule type" value="Genomic_DNA"/>
</dbReference>
<feature type="transmembrane region" description="Helical" evidence="8">
    <location>
        <begin position="314"/>
        <end position="341"/>
    </location>
</feature>
<evidence type="ECO:0000256" key="4">
    <source>
        <dbReference type="ARBA" id="ARBA00022692"/>
    </source>
</evidence>
<dbReference type="InterPro" id="IPR038377">
    <property type="entry name" value="Na/Glc_symporter_sf"/>
</dbReference>
<dbReference type="RefSeq" id="WP_049739379.1">
    <property type="nucleotide sequence ID" value="NZ_BJON01000023.1"/>
</dbReference>
<evidence type="ECO:0000313" key="12">
    <source>
        <dbReference type="Proteomes" id="UP000319578"/>
    </source>
</evidence>
<dbReference type="CDD" id="cd10322">
    <property type="entry name" value="SLC5sbd"/>
    <property type="match status" value="1"/>
</dbReference>
<feature type="transmembrane region" description="Helical" evidence="8">
    <location>
        <begin position="421"/>
        <end position="440"/>
    </location>
</feature>
<keyword evidence="3" id="KW-0813">Transport</keyword>
<feature type="transmembrane region" description="Helical" evidence="8">
    <location>
        <begin position="362"/>
        <end position="382"/>
    </location>
</feature>
<feature type="transmembrane region" description="Helical" evidence="8">
    <location>
        <begin position="460"/>
        <end position="477"/>
    </location>
</feature>
<feature type="transmembrane region" description="Helical" evidence="8">
    <location>
        <begin position="118"/>
        <end position="138"/>
    </location>
</feature>
<evidence type="ECO:0000256" key="6">
    <source>
        <dbReference type="ARBA" id="ARBA00023136"/>
    </source>
</evidence>
<feature type="transmembrane region" description="Helical" evidence="8">
    <location>
        <begin position="158"/>
        <end position="176"/>
    </location>
</feature>
<comment type="subcellular location">
    <subcellularLocation>
        <location evidence="1">Membrane</location>
        <topology evidence="1">Multi-pass membrane protein</topology>
    </subcellularLocation>
</comment>
<reference evidence="11" key="1">
    <citation type="submission" date="2015-07" db="EMBL/GenBank/DDBJ databases">
        <title>Genome sequencing project for genomic taxonomy and phylogenomics of Bacillus-like bacteria.</title>
        <authorList>
            <person name="Liu B."/>
            <person name="Wang J."/>
            <person name="Zhu Y."/>
            <person name="Liu G."/>
            <person name="Chen Q."/>
            <person name="Chen Z."/>
            <person name="Lan J."/>
            <person name="Che J."/>
            <person name="Ge C."/>
            <person name="Shi H."/>
            <person name="Pan Z."/>
            <person name="Liu X."/>
        </authorList>
    </citation>
    <scope>NUCLEOTIDE SEQUENCE [LARGE SCALE GENOMIC DNA]</scope>
    <source>
        <strain evidence="11">DSM 9887</strain>
    </source>
</reference>
<evidence type="ECO:0000313" key="9">
    <source>
        <dbReference type="EMBL" id="GED71804.1"/>
    </source>
</evidence>
<dbReference type="PATRIC" id="fig|54915.3.peg.2177"/>
<evidence type="ECO:0000256" key="2">
    <source>
        <dbReference type="ARBA" id="ARBA00006434"/>
    </source>
</evidence>
<feature type="transmembrane region" description="Helical" evidence="8">
    <location>
        <begin position="388"/>
        <end position="409"/>
    </location>
</feature>
<dbReference type="PANTHER" id="PTHR48086:SF8">
    <property type="entry name" value="MONOCARBOXYLIC ACID PERMEASE"/>
    <property type="match status" value="1"/>
</dbReference>
<evidence type="ECO:0000256" key="1">
    <source>
        <dbReference type="ARBA" id="ARBA00004141"/>
    </source>
</evidence>
<protein>
    <submittedName>
        <fullName evidence="10">Sodium:solute symporter</fullName>
    </submittedName>
    <submittedName>
        <fullName evidence="9">Symporter YhjB</fullName>
    </submittedName>
</protein>
<feature type="transmembrane region" description="Helical" evidence="8">
    <location>
        <begin position="271"/>
        <end position="294"/>
    </location>
</feature>
<dbReference type="Proteomes" id="UP000036834">
    <property type="component" value="Unassembled WGS sequence"/>
</dbReference>
<feature type="transmembrane region" description="Helical" evidence="8">
    <location>
        <begin position="233"/>
        <end position="250"/>
    </location>
</feature>
<name>A0A0K9YP03_9BACL</name>
<keyword evidence="6 8" id="KW-0472">Membrane</keyword>
<feature type="transmembrane region" description="Helical" evidence="8">
    <location>
        <begin position="188"/>
        <end position="207"/>
    </location>
</feature>
<dbReference type="Pfam" id="PF00474">
    <property type="entry name" value="SSF"/>
    <property type="match status" value="1"/>
</dbReference>
<keyword evidence="12" id="KW-1185">Reference proteome</keyword>
<dbReference type="OrthoDB" id="9810181at2"/>
<evidence type="ECO:0000313" key="10">
    <source>
        <dbReference type="EMBL" id="KNB70401.1"/>
    </source>
</evidence>
<gene>
    <name evidence="9" type="primary">yhjB_5</name>
    <name evidence="10" type="ORF">ADS79_15780</name>
    <name evidence="9" type="ORF">BRE01_55060</name>
</gene>
<evidence type="ECO:0000256" key="8">
    <source>
        <dbReference type="SAM" id="Phobius"/>
    </source>
</evidence>
<keyword evidence="4 8" id="KW-0812">Transmembrane</keyword>
<sequence length="491" mass="53556">MNSALIIITLFLLFALFVGIRASKGKNMSLEQWTVGGRGFSTLFVFLLMAGENYTTFTFLGASGYTYGKGAPAFYILGYGCLAFVMSYWMLPAVWKYAKKHNLLSFSDFFASKYNSRAMGIVVSIVAVLGLNSLLMVQLKGLGIIVSETSYGLISPTLAIWIGVISMIIYVTVSGIRGSASIAAFKDIIILAIALFLGNYLPIHFYGGFDSMFQAIEAAHPDKLMLPEKGQSISWYVSTILLVGLGYWMYPHSFQATYSAKSAKSLRKNAIIMPLYQILIVLIFFVGFAAILQVPDLKGTDADLALLRLVKETFNPWFVGIVGGTGLLTALVPGSMILLNASTLLAKNVYQAIVPDAPEERITRIAKMIVPLFALMSLYFVFQGGNFLVDLSIFASSILTQLFPAFIFCLPANPFATKQGAFSGIIAGAIFLSYFTITGAKLADMFPQWPSLLTDINPGFFALVINTLVLLVVSVLTRREATGVDEKEQVA</sequence>
<reference evidence="9 12" key="3">
    <citation type="submission" date="2019-06" db="EMBL/GenBank/DDBJ databases">
        <title>Whole genome shotgun sequence of Brevibacillus reuszeri NBRC 15719.</title>
        <authorList>
            <person name="Hosoyama A."/>
            <person name="Uohara A."/>
            <person name="Ohji S."/>
            <person name="Ichikawa N."/>
        </authorList>
    </citation>
    <scope>NUCLEOTIDE SEQUENCE [LARGE SCALE GENOMIC DNA]</scope>
    <source>
        <strain evidence="9 12">NBRC 15719</strain>
    </source>
</reference>
<dbReference type="STRING" id="54915.ADS79_15780"/>
<evidence type="ECO:0000256" key="5">
    <source>
        <dbReference type="ARBA" id="ARBA00022989"/>
    </source>
</evidence>
<dbReference type="PROSITE" id="PS50283">
    <property type="entry name" value="NA_SOLUT_SYMP_3"/>
    <property type="match status" value="1"/>
</dbReference>
<evidence type="ECO:0000313" key="11">
    <source>
        <dbReference type="Proteomes" id="UP000036834"/>
    </source>
</evidence>
<dbReference type="InterPro" id="IPR001734">
    <property type="entry name" value="Na/solute_symporter"/>
</dbReference>
<dbReference type="InterPro" id="IPR050277">
    <property type="entry name" value="Sodium:Solute_Symporter"/>
</dbReference>
<comment type="similarity">
    <text evidence="2 7">Belongs to the sodium:solute symporter (SSF) (TC 2.A.21) family.</text>
</comment>
<dbReference type="Proteomes" id="UP000319578">
    <property type="component" value="Unassembled WGS sequence"/>
</dbReference>
<dbReference type="Gene3D" id="1.20.1730.10">
    <property type="entry name" value="Sodium/glucose cotransporter"/>
    <property type="match status" value="1"/>
</dbReference>
<reference evidence="10" key="2">
    <citation type="submission" date="2015-07" db="EMBL/GenBank/DDBJ databases">
        <title>MeaNS - Measles Nucleotide Surveillance Program.</title>
        <authorList>
            <person name="Tran T."/>
            <person name="Druce J."/>
        </authorList>
    </citation>
    <scope>NUCLEOTIDE SEQUENCE</scope>
    <source>
        <strain evidence="10">DSM 9887</strain>
    </source>
</reference>
<comment type="caution">
    <text evidence="10">The sequence shown here is derived from an EMBL/GenBank/DDBJ whole genome shotgun (WGS) entry which is preliminary data.</text>
</comment>
<dbReference type="PANTHER" id="PTHR48086">
    <property type="entry name" value="SODIUM/PROLINE SYMPORTER-RELATED"/>
    <property type="match status" value="1"/>
</dbReference>
<dbReference type="GO" id="GO:0022857">
    <property type="term" value="F:transmembrane transporter activity"/>
    <property type="evidence" value="ECO:0007669"/>
    <property type="project" value="InterPro"/>
</dbReference>
<dbReference type="GO" id="GO:0005886">
    <property type="term" value="C:plasma membrane"/>
    <property type="evidence" value="ECO:0007669"/>
    <property type="project" value="TreeGrafter"/>
</dbReference>
<evidence type="ECO:0000256" key="7">
    <source>
        <dbReference type="RuleBase" id="RU362091"/>
    </source>
</evidence>
<dbReference type="EMBL" id="LGIQ01000009">
    <property type="protein sequence ID" value="KNB70401.1"/>
    <property type="molecule type" value="Genomic_DNA"/>
</dbReference>
<organism evidence="10 11">
    <name type="scientific">Brevibacillus reuszeri</name>
    <dbReference type="NCBI Taxonomy" id="54915"/>
    <lineage>
        <taxon>Bacteria</taxon>
        <taxon>Bacillati</taxon>
        <taxon>Bacillota</taxon>
        <taxon>Bacilli</taxon>
        <taxon>Bacillales</taxon>
        <taxon>Paenibacillaceae</taxon>
        <taxon>Brevibacillus</taxon>
    </lineage>
</organism>
<proteinExistence type="inferred from homology"/>
<feature type="transmembrane region" description="Helical" evidence="8">
    <location>
        <begin position="73"/>
        <end position="97"/>
    </location>
</feature>